<dbReference type="PANTHER" id="PTHR21610">
    <property type="entry name" value="VON WILLEBRAND FACTOR A DOMAIN-CONTAINING PROTEIN 8"/>
    <property type="match status" value="1"/>
</dbReference>
<dbReference type="EMBL" id="JAHXZJ010002609">
    <property type="protein sequence ID" value="KAH0539794.1"/>
    <property type="molecule type" value="Genomic_DNA"/>
</dbReference>
<organism evidence="3 4">
    <name type="scientific">Cotesia glomerata</name>
    <name type="common">Lepidopteran parasitic wasp</name>
    <name type="synonym">Apanteles glomeratus</name>
    <dbReference type="NCBI Taxonomy" id="32391"/>
    <lineage>
        <taxon>Eukaryota</taxon>
        <taxon>Metazoa</taxon>
        <taxon>Ecdysozoa</taxon>
        <taxon>Arthropoda</taxon>
        <taxon>Hexapoda</taxon>
        <taxon>Insecta</taxon>
        <taxon>Pterygota</taxon>
        <taxon>Neoptera</taxon>
        <taxon>Endopterygota</taxon>
        <taxon>Hymenoptera</taxon>
        <taxon>Apocrita</taxon>
        <taxon>Ichneumonoidea</taxon>
        <taxon>Braconidae</taxon>
        <taxon>Microgastrinae</taxon>
        <taxon>Cotesia</taxon>
    </lineage>
</organism>
<proteinExistence type="predicted"/>
<dbReference type="Gene3D" id="3.40.50.300">
    <property type="entry name" value="P-loop containing nucleotide triphosphate hydrolases"/>
    <property type="match status" value="1"/>
</dbReference>
<dbReference type="Pfam" id="PF07728">
    <property type="entry name" value="AAA_5"/>
    <property type="match status" value="1"/>
</dbReference>
<dbReference type="PANTHER" id="PTHR21610:SF9">
    <property type="entry name" value="VON WILLEBRAND FACTOR A DOMAIN-CONTAINING PROTEIN 8"/>
    <property type="match status" value="1"/>
</dbReference>
<dbReference type="Proteomes" id="UP000826195">
    <property type="component" value="Unassembled WGS sequence"/>
</dbReference>
<dbReference type="GO" id="GO:0016887">
    <property type="term" value="F:ATP hydrolysis activity"/>
    <property type="evidence" value="ECO:0007669"/>
    <property type="project" value="InterPro"/>
</dbReference>
<protein>
    <recommendedName>
        <fullName evidence="2">ATPase dynein-related AAA domain-containing protein</fullName>
    </recommendedName>
</protein>
<feature type="region of interest" description="Disordered" evidence="1">
    <location>
        <begin position="605"/>
        <end position="625"/>
    </location>
</feature>
<dbReference type="SUPFAM" id="SSF52540">
    <property type="entry name" value="P-loop containing nucleoside triphosphate hydrolases"/>
    <property type="match status" value="1"/>
</dbReference>
<evidence type="ECO:0000256" key="1">
    <source>
        <dbReference type="SAM" id="MobiDB-lite"/>
    </source>
</evidence>
<reference evidence="3 4" key="1">
    <citation type="journal article" date="2021" name="J. Hered.">
        <title>A chromosome-level genome assembly of the parasitoid wasp, Cotesia glomerata (Hymenoptera: Braconidae).</title>
        <authorList>
            <person name="Pinto B.J."/>
            <person name="Weis J.J."/>
            <person name="Gamble T."/>
            <person name="Ode P.J."/>
            <person name="Paul R."/>
            <person name="Zaspel J.M."/>
        </authorList>
    </citation>
    <scope>NUCLEOTIDE SEQUENCE [LARGE SCALE GENOMIC DNA]</scope>
    <source>
        <strain evidence="3">CgM1</strain>
    </source>
</reference>
<dbReference type="AlphaFoldDB" id="A0AAV7I1V9"/>
<dbReference type="GO" id="GO:0005737">
    <property type="term" value="C:cytoplasm"/>
    <property type="evidence" value="ECO:0007669"/>
    <property type="project" value="TreeGrafter"/>
</dbReference>
<dbReference type="InterPro" id="IPR039891">
    <property type="entry name" value="VWA8"/>
</dbReference>
<accession>A0AAV7I1V9</accession>
<sequence length="625" mass="72146">MFPFVFYSHLLREIVARKSDSVNVTINDVSKKIKPAKNPEYIPQKYLIKNPSQEVLKNLRWIMQKDILGQDIFLMGGPGPRRRNLALSYLELTEREVEFIALSRDTTETDLKQRREITDGTAIYHDQSAVRAATHGRILILEGVEKAERNVLPVLNNLLENREMHLEDGRFLISSTRYDKLLEDHSQEELDGWKLVRVSEDFRVIALGLPSLRYHGHPLDPPLRSRFQARHIAPPTFKHCRGYINRCRGCAMITDVAQSESRVSNEIKAMPAIWSSSERPISVRTVWVNGIRHAILTPDDPLFDVKNRQRPQTSSSDADSKTYARKYVNKERFNRLEKFDNYFIEFRVVACKKIENDRTITKIIRRQSAPPISRSLDEPRNLLDPLLLKISKNNINNSNSVEEIKHNTGYHHNACKRVLSRESSVGKLSVLENDNKNTSSEIIRAISFSDDCDENTRSQEIISSSNLLSDRVIQWMDMAGMVKNYKNKDNNLRLNTSDRSSVVKSKDLGIIKKHNSSVLSFKKFAATDNYKLTSHQKKYDYDNHVNKAYENETESEINYLPEEDKQKSNKEKKIESDIILQTNKSMWSSYGRPQLHIFMPDISSSEEDMSSQDCLSNEDSKPEII</sequence>
<evidence type="ECO:0000313" key="4">
    <source>
        <dbReference type="Proteomes" id="UP000826195"/>
    </source>
</evidence>
<feature type="region of interest" description="Disordered" evidence="1">
    <location>
        <begin position="302"/>
        <end position="321"/>
    </location>
</feature>
<evidence type="ECO:0000259" key="2">
    <source>
        <dbReference type="Pfam" id="PF07728"/>
    </source>
</evidence>
<keyword evidence="4" id="KW-1185">Reference proteome</keyword>
<dbReference type="GO" id="GO:0005524">
    <property type="term" value="F:ATP binding"/>
    <property type="evidence" value="ECO:0007669"/>
    <property type="project" value="InterPro"/>
</dbReference>
<feature type="domain" description="ATPase dynein-related AAA" evidence="2">
    <location>
        <begin position="71"/>
        <end position="227"/>
    </location>
</feature>
<gene>
    <name evidence="3" type="ORF">KQX54_008069</name>
</gene>
<dbReference type="InterPro" id="IPR011704">
    <property type="entry name" value="ATPase_dyneun-rel_AAA"/>
</dbReference>
<dbReference type="FunFam" id="3.40.50.300:FF:000587">
    <property type="entry name" value="von Willebrand factor A domain containing 8"/>
    <property type="match status" value="1"/>
</dbReference>
<dbReference type="InterPro" id="IPR027417">
    <property type="entry name" value="P-loop_NTPase"/>
</dbReference>
<evidence type="ECO:0000313" key="3">
    <source>
        <dbReference type="EMBL" id="KAH0539794.1"/>
    </source>
</evidence>
<comment type="caution">
    <text evidence="3">The sequence shown here is derived from an EMBL/GenBank/DDBJ whole genome shotgun (WGS) entry which is preliminary data.</text>
</comment>
<name>A0AAV7I1V9_COTGL</name>